<dbReference type="EMBL" id="AGNL01041515">
    <property type="protein sequence ID" value="EJK51515.1"/>
    <property type="molecule type" value="Genomic_DNA"/>
</dbReference>
<sequence>MVEDAGGGKEVACVSSKDGATARKAELAALSRGGGGVASRWKPPKSSSSPGSSSSTFAPFDVAARLKAEKLEQQRKAKEA</sequence>
<name>K0RE66_THAOC</name>
<organism evidence="2 4">
    <name type="scientific">Thalassiosira oceanica</name>
    <name type="common">Marine diatom</name>
    <dbReference type="NCBI Taxonomy" id="159749"/>
    <lineage>
        <taxon>Eukaryota</taxon>
        <taxon>Sar</taxon>
        <taxon>Stramenopiles</taxon>
        <taxon>Ochrophyta</taxon>
        <taxon>Bacillariophyta</taxon>
        <taxon>Coscinodiscophyceae</taxon>
        <taxon>Thalassiosirophycidae</taxon>
        <taxon>Thalassiosirales</taxon>
        <taxon>Thalassiosiraceae</taxon>
        <taxon>Thalassiosira</taxon>
    </lineage>
</organism>
<gene>
    <name evidence="3" type="ORF">THAOC_18174</name>
    <name evidence="2" type="ORF">THAOC_29306</name>
</gene>
<proteinExistence type="predicted"/>
<dbReference type="Proteomes" id="UP000266841">
    <property type="component" value="Unassembled WGS sequence"/>
</dbReference>
<evidence type="ECO:0000313" key="3">
    <source>
        <dbReference type="EMBL" id="EJK61355.1"/>
    </source>
</evidence>
<feature type="compositionally biased region" description="Low complexity" evidence="1">
    <location>
        <begin position="44"/>
        <end position="55"/>
    </location>
</feature>
<feature type="region of interest" description="Disordered" evidence="1">
    <location>
        <begin position="30"/>
        <end position="58"/>
    </location>
</feature>
<comment type="caution">
    <text evidence="2">The sequence shown here is derived from an EMBL/GenBank/DDBJ whole genome shotgun (WGS) entry which is preliminary data.</text>
</comment>
<keyword evidence="4" id="KW-1185">Reference proteome</keyword>
<evidence type="ECO:0000313" key="4">
    <source>
        <dbReference type="Proteomes" id="UP000266841"/>
    </source>
</evidence>
<evidence type="ECO:0000256" key="1">
    <source>
        <dbReference type="SAM" id="MobiDB-lite"/>
    </source>
</evidence>
<feature type="non-terminal residue" evidence="2">
    <location>
        <position position="80"/>
    </location>
</feature>
<dbReference type="EMBL" id="AGNL01020109">
    <property type="protein sequence ID" value="EJK61355.1"/>
    <property type="molecule type" value="Genomic_DNA"/>
</dbReference>
<evidence type="ECO:0000313" key="2">
    <source>
        <dbReference type="EMBL" id="EJK51515.1"/>
    </source>
</evidence>
<reference evidence="2 4" key="1">
    <citation type="journal article" date="2012" name="Genome Biol.">
        <title>Genome and low-iron response of an oceanic diatom adapted to chronic iron limitation.</title>
        <authorList>
            <person name="Lommer M."/>
            <person name="Specht M."/>
            <person name="Roy A.S."/>
            <person name="Kraemer L."/>
            <person name="Andreson R."/>
            <person name="Gutowska M.A."/>
            <person name="Wolf J."/>
            <person name="Bergner S.V."/>
            <person name="Schilhabel M.B."/>
            <person name="Klostermeier U.C."/>
            <person name="Beiko R.G."/>
            <person name="Rosenstiel P."/>
            <person name="Hippler M."/>
            <person name="Laroche J."/>
        </authorList>
    </citation>
    <scope>NUCLEOTIDE SEQUENCE [LARGE SCALE GENOMIC DNA]</scope>
    <source>
        <strain evidence="2 4">CCMP1005</strain>
    </source>
</reference>
<protein>
    <submittedName>
        <fullName evidence="2">Uncharacterized protein</fullName>
    </submittedName>
</protein>
<accession>K0RE66</accession>
<dbReference type="AlphaFoldDB" id="K0RE66"/>